<keyword evidence="4" id="KW-1185">Reference proteome</keyword>
<keyword evidence="2" id="KW-1133">Transmembrane helix</keyword>
<organism evidence="3 4">
    <name type="scientific">Acidipropionibacterium virtanenii</name>
    <dbReference type="NCBI Taxonomy" id="2057246"/>
    <lineage>
        <taxon>Bacteria</taxon>
        <taxon>Bacillati</taxon>
        <taxon>Actinomycetota</taxon>
        <taxon>Actinomycetes</taxon>
        <taxon>Propionibacteriales</taxon>
        <taxon>Propionibacteriaceae</taxon>
        <taxon>Acidipropionibacterium</taxon>
    </lineage>
</organism>
<dbReference type="RefSeq" id="WP_245935186.1">
    <property type="nucleotide sequence ID" value="NZ_CP025198.1"/>
</dbReference>
<name>A0A344URJ6_9ACTN</name>
<keyword evidence="2" id="KW-0472">Membrane</keyword>
<evidence type="ECO:0000256" key="1">
    <source>
        <dbReference type="SAM" id="MobiDB-lite"/>
    </source>
</evidence>
<dbReference type="EMBL" id="CP025198">
    <property type="protein sequence ID" value="AXE37894.1"/>
    <property type="molecule type" value="Genomic_DNA"/>
</dbReference>
<keyword evidence="2" id="KW-0812">Transmembrane</keyword>
<sequence length="245" mass="25065">MRGLQHPVGPESPQTYWIRRGALLGVLVLIIVLLVWLLSTLLGNNTSETSGAPATPSDEASSVSVNPSWTDTAWGTPKPTPTPSASSPDPSSSSASGSPSSSTTASPSASTTPATAACSAGGAAVGLSAGSSSVKIGSAVAFTVSLTNSTKTDCTWDFAKLPVGVTVTSGSDRIWSSDDCAAWKPRGKTTVPAGKSYSYKMTWPGQRSTENSCKASTEQLGAGYYVANAEIQGGATKKFVMQLHQ</sequence>
<feature type="transmembrane region" description="Helical" evidence="2">
    <location>
        <begin position="21"/>
        <end position="42"/>
    </location>
</feature>
<reference evidence="3 4" key="1">
    <citation type="submission" date="2017-12" db="EMBL/GenBank/DDBJ databases">
        <title>The whole genome sequence of the Acidipropionibacterium virtanenii sp. nov. type strain JS278.</title>
        <authorList>
            <person name="Laine P."/>
            <person name="Deptula P."/>
            <person name="Varmanen P."/>
            <person name="Auvinen P."/>
        </authorList>
    </citation>
    <scope>NUCLEOTIDE SEQUENCE [LARGE SCALE GENOMIC DNA]</scope>
    <source>
        <strain evidence="3 4">JS278</strain>
    </source>
</reference>
<accession>A0A344URJ6</accession>
<evidence type="ECO:0000313" key="3">
    <source>
        <dbReference type="EMBL" id="AXE37894.1"/>
    </source>
</evidence>
<evidence type="ECO:0000313" key="4">
    <source>
        <dbReference type="Proteomes" id="UP000251995"/>
    </source>
</evidence>
<feature type="compositionally biased region" description="Low complexity" evidence="1">
    <location>
        <begin position="83"/>
        <end position="115"/>
    </location>
</feature>
<dbReference type="Proteomes" id="UP000251995">
    <property type="component" value="Chromosome"/>
</dbReference>
<protein>
    <submittedName>
        <fullName evidence="3">Uncharacterized protein</fullName>
    </submittedName>
</protein>
<dbReference type="KEGG" id="acij:JS278_00703"/>
<gene>
    <name evidence="3" type="ORF">JS278_00703</name>
</gene>
<evidence type="ECO:0000256" key="2">
    <source>
        <dbReference type="SAM" id="Phobius"/>
    </source>
</evidence>
<feature type="compositionally biased region" description="Polar residues" evidence="1">
    <location>
        <begin position="48"/>
        <end position="73"/>
    </location>
</feature>
<proteinExistence type="predicted"/>
<feature type="region of interest" description="Disordered" evidence="1">
    <location>
        <begin position="48"/>
        <end position="115"/>
    </location>
</feature>
<dbReference type="AlphaFoldDB" id="A0A344URJ6"/>